<dbReference type="EMBL" id="JBCGDO010000001">
    <property type="protein sequence ID" value="MEM0541247.1"/>
    <property type="molecule type" value="Genomic_DNA"/>
</dbReference>
<keyword evidence="2" id="KW-1185">Reference proteome</keyword>
<sequence length="101" mass="11671">MKLLLITAIAEFENDIKTILKKARVKSFSYKNVIGHNDISEERIETNWFASEMNETNSILFYAFVNKENMDLLFDLITDFNNKQQTASHIHVASVSIEKSN</sequence>
<name>A0ABU9N0I3_9FLAO</name>
<accession>A0ABU9N0I3</accession>
<comment type="caution">
    <text evidence="1">The sequence shown here is derived from an EMBL/GenBank/DDBJ whole genome shotgun (WGS) entry which is preliminary data.</text>
</comment>
<proteinExistence type="predicted"/>
<organism evidence="1 2">
    <name type="scientific">Flavobacterium aureirubrum</name>
    <dbReference type="NCBI Taxonomy" id="3133147"/>
    <lineage>
        <taxon>Bacteria</taxon>
        <taxon>Pseudomonadati</taxon>
        <taxon>Bacteroidota</taxon>
        <taxon>Flavobacteriia</taxon>
        <taxon>Flavobacteriales</taxon>
        <taxon>Flavobacteriaceae</taxon>
        <taxon>Flavobacterium</taxon>
    </lineage>
</organism>
<reference evidence="1 2" key="1">
    <citation type="submission" date="2024-03" db="EMBL/GenBank/DDBJ databases">
        <title>Two novel species of the genus Flavobacterium exhibiting potentially degradation of complex polysaccharides.</title>
        <authorList>
            <person name="Lian X."/>
        </authorList>
    </citation>
    <scope>NUCLEOTIDE SEQUENCE [LARGE SCALE GENOMIC DNA]</scope>
    <source>
        <strain evidence="2">j3</strain>
    </source>
</reference>
<dbReference type="RefSeq" id="WP_342694480.1">
    <property type="nucleotide sequence ID" value="NZ_JBCGDO010000001.1"/>
</dbReference>
<evidence type="ECO:0008006" key="3">
    <source>
        <dbReference type="Google" id="ProtNLM"/>
    </source>
</evidence>
<evidence type="ECO:0000313" key="1">
    <source>
        <dbReference type="EMBL" id="MEM0541247.1"/>
    </source>
</evidence>
<gene>
    <name evidence="1" type="ORF">WFZ85_01340</name>
</gene>
<dbReference type="Proteomes" id="UP001460072">
    <property type="component" value="Unassembled WGS sequence"/>
</dbReference>
<evidence type="ECO:0000313" key="2">
    <source>
        <dbReference type="Proteomes" id="UP001460072"/>
    </source>
</evidence>
<protein>
    <recommendedName>
        <fullName evidence="3">Nitrogen regulatory protein P-II</fullName>
    </recommendedName>
</protein>